<proteinExistence type="predicted"/>
<organism evidence="1 2">
    <name type="scientific">Streptomyces virginiae</name>
    <name type="common">Streptomyces cinnamonensis</name>
    <dbReference type="NCBI Taxonomy" id="1961"/>
    <lineage>
        <taxon>Bacteria</taxon>
        <taxon>Bacillati</taxon>
        <taxon>Actinomycetota</taxon>
        <taxon>Actinomycetes</taxon>
        <taxon>Kitasatosporales</taxon>
        <taxon>Streptomycetaceae</taxon>
        <taxon>Streptomyces</taxon>
    </lineage>
</organism>
<dbReference type="Proteomes" id="UP001432039">
    <property type="component" value="Chromosome"/>
</dbReference>
<evidence type="ECO:0000313" key="2">
    <source>
        <dbReference type="Proteomes" id="UP001432039"/>
    </source>
</evidence>
<evidence type="ECO:0000313" key="1">
    <source>
        <dbReference type="EMBL" id="WUQ10133.1"/>
    </source>
</evidence>
<dbReference type="Pfam" id="PF16850">
    <property type="entry name" value="Inhibitor_I66"/>
    <property type="match status" value="1"/>
</dbReference>
<name>A0ABZ1T502_STRVG</name>
<accession>A0ABZ1T502</accession>
<dbReference type="RefSeq" id="WP_328959695.1">
    <property type="nucleotide sequence ID" value="NZ_CP108090.1"/>
</dbReference>
<keyword evidence="2" id="KW-1185">Reference proteome</keyword>
<gene>
    <name evidence="1" type="ORF">OG517_00940</name>
</gene>
<dbReference type="InterPro" id="IPR031755">
    <property type="entry name" value="Inhibitor_I66"/>
</dbReference>
<dbReference type="EMBL" id="CP108090">
    <property type="protein sequence ID" value="WUQ10133.1"/>
    <property type="molecule type" value="Genomic_DNA"/>
</dbReference>
<dbReference type="Gene3D" id="2.80.10.50">
    <property type="match status" value="1"/>
</dbReference>
<sequence>MSTKQLHIDGKPVAAEKGTLVVGGSAEGARWQIERQPQHGQNAYTITRDGSNEGWVAPDGAGRPITVRPLITTKSLPPHHPNNQLWQISPLDQGGHSITSLANELSAGVGGPDSSGSQPIVLGNGGTSSVVITNA</sequence>
<protein>
    <submittedName>
        <fullName evidence="1">I66 family serine proteinase inhibitor</fullName>
    </submittedName>
</protein>
<reference evidence="1" key="1">
    <citation type="submission" date="2022-10" db="EMBL/GenBank/DDBJ databases">
        <title>The complete genomes of actinobacterial strains from the NBC collection.</title>
        <authorList>
            <person name="Joergensen T.S."/>
            <person name="Alvarez Arevalo M."/>
            <person name="Sterndorff E.B."/>
            <person name="Faurdal D."/>
            <person name="Vuksanovic O."/>
            <person name="Mourched A.-S."/>
            <person name="Charusanti P."/>
            <person name="Shaw S."/>
            <person name="Blin K."/>
            <person name="Weber T."/>
        </authorList>
    </citation>
    <scope>NUCLEOTIDE SEQUENCE</scope>
    <source>
        <strain evidence="1">NBC_00248</strain>
    </source>
</reference>